<proteinExistence type="predicted"/>
<keyword evidence="1" id="KW-1133">Transmembrane helix</keyword>
<dbReference type="AlphaFoldDB" id="A0A1A8XDL0"/>
<dbReference type="Pfam" id="PF05795">
    <property type="entry name" value="Plasmodium_Vir"/>
    <property type="match status" value="1"/>
</dbReference>
<feature type="transmembrane region" description="Helical" evidence="1">
    <location>
        <begin position="273"/>
        <end position="294"/>
    </location>
</feature>
<dbReference type="EMBL" id="FLQV01003385">
    <property type="protein sequence ID" value="SBT02406.1"/>
    <property type="molecule type" value="Genomic_DNA"/>
</dbReference>
<dbReference type="Proteomes" id="UP000078546">
    <property type="component" value="Unassembled WGS sequence"/>
</dbReference>
<dbReference type="InterPro" id="IPR008780">
    <property type="entry name" value="Plasmodium_Vir"/>
</dbReference>
<keyword evidence="1" id="KW-0472">Membrane</keyword>
<sequence length="344" mass="40735">MCCSYELAEEKYEFFKDIDKYMKYDDMTGKSDIIDNYNISCNFIHQHYGQNDDGNYIPQLINMCKQFLYLVESVYDEYENYKSCNDCDIDYLNYWLNNQLTLIAPDKICKKPFYQNMLSKNSTNLKLRKLSGKILDIEENELKDINILFTLYKYFKEIKEIINNGNSNKEDIIDYANKCVEEYKKFKQKCPEYQTNFCKTLKIFKDKYVEIDLCKYNLKRWTKNKLPSLTGEDDILVEICSSSQKAIKEKLAHEHSEISEDLQIAPNIDVESITIGVVATTGISLILFILYKFTSFGQFLRYRMNKNERVWENMDEEMNRSTNTSEYEHINSGNAFYNISFNSV</sequence>
<accession>A0A1A8XDL0</accession>
<evidence type="ECO:0000313" key="2">
    <source>
        <dbReference type="EMBL" id="SBT02406.1"/>
    </source>
</evidence>
<gene>
    <name evidence="2" type="ORF">POVCU1_076530</name>
</gene>
<keyword evidence="1" id="KW-0812">Transmembrane</keyword>
<organism evidence="2 3">
    <name type="scientific">Plasmodium ovale curtisi</name>
    <dbReference type="NCBI Taxonomy" id="864141"/>
    <lineage>
        <taxon>Eukaryota</taxon>
        <taxon>Sar</taxon>
        <taxon>Alveolata</taxon>
        <taxon>Apicomplexa</taxon>
        <taxon>Aconoidasida</taxon>
        <taxon>Haemosporida</taxon>
        <taxon>Plasmodiidae</taxon>
        <taxon>Plasmodium</taxon>
        <taxon>Plasmodium (Plasmodium)</taxon>
    </lineage>
</organism>
<protein>
    <submittedName>
        <fullName evidence="2">PIR Superfamily Protein</fullName>
    </submittedName>
</protein>
<evidence type="ECO:0000256" key="1">
    <source>
        <dbReference type="SAM" id="Phobius"/>
    </source>
</evidence>
<evidence type="ECO:0000313" key="3">
    <source>
        <dbReference type="Proteomes" id="UP000078546"/>
    </source>
</evidence>
<name>A0A1A8XDL0_PLAOA</name>
<reference evidence="3" key="1">
    <citation type="submission" date="2016-05" db="EMBL/GenBank/DDBJ databases">
        <authorList>
            <person name="Naeem Raeece"/>
        </authorList>
    </citation>
    <scope>NUCLEOTIDE SEQUENCE [LARGE SCALE GENOMIC DNA]</scope>
</reference>